<dbReference type="Gene3D" id="3.90.420.10">
    <property type="entry name" value="Oxidoreductase, molybdopterin-binding domain"/>
    <property type="match status" value="1"/>
</dbReference>
<dbReference type="EMBL" id="MU001686">
    <property type="protein sequence ID" value="KAF2455589.1"/>
    <property type="molecule type" value="Genomic_DNA"/>
</dbReference>
<keyword evidence="2" id="KW-0500">Molybdenum</keyword>
<gene>
    <name evidence="7" type="ORF">BDY21DRAFT_349765</name>
</gene>
<dbReference type="GO" id="GO:0020037">
    <property type="term" value="F:heme binding"/>
    <property type="evidence" value="ECO:0007669"/>
    <property type="project" value="TreeGrafter"/>
</dbReference>
<keyword evidence="4" id="KW-0560">Oxidoreductase</keyword>
<evidence type="ECO:0000313" key="8">
    <source>
        <dbReference type="Proteomes" id="UP000799766"/>
    </source>
</evidence>
<dbReference type="Proteomes" id="UP000799766">
    <property type="component" value="Unassembled WGS sequence"/>
</dbReference>
<evidence type="ECO:0000259" key="5">
    <source>
        <dbReference type="Pfam" id="PF00174"/>
    </source>
</evidence>
<dbReference type="OrthoDB" id="10051395at2759"/>
<dbReference type="FunFam" id="3.90.420.10:FF:000002">
    <property type="entry name" value="sulfite oxidase, mitochondrial"/>
    <property type="match status" value="1"/>
</dbReference>
<dbReference type="InterPro" id="IPR005066">
    <property type="entry name" value="MoCF_OxRdtse_dimer"/>
</dbReference>
<dbReference type="Gene3D" id="2.60.40.650">
    <property type="match status" value="1"/>
</dbReference>
<keyword evidence="8" id="KW-1185">Reference proteome</keyword>
<feature type="domain" description="Moybdenum cofactor oxidoreductase dimerisation" evidence="6">
    <location>
        <begin position="251"/>
        <end position="368"/>
    </location>
</feature>
<keyword evidence="3" id="KW-0479">Metal-binding</keyword>
<dbReference type="InterPro" id="IPR014756">
    <property type="entry name" value="Ig_E-set"/>
</dbReference>
<protein>
    <submittedName>
        <fullName evidence="7">Sulfite oxidase</fullName>
    </submittedName>
</protein>
<dbReference type="GO" id="GO:0008482">
    <property type="term" value="F:sulfite oxidase activity"/>
    <property type="evidence" value="ECO:0007669"/>
    <property type="project" value="TreeGrafter"/>
</dbReference>
<organism evidence="7 8">
    <name type="scientific">Lineolata rhizophorae</name>
    <dbReference type="NCBI Taxonomy" id="578093"/>
    <lineage>
        <taxon>Eukaryota</taxon>
        <taxon>Fungi</taxon>
        <taxon>Dikarya</taxon>
        <taxon>Ascomycota</taxon>
        <taxon>Pezizomycotina</taxon>
        <taxon>Dothideomycetes</taxon>
        <taxon>Dothideomycetes incertae sedis</taxon>
        <taxon>Lineolatales</taxon>
        <taxon>Lineolataceae</taxon>
        <taxon>Lineolata</taxon>
    </lineage>
</organism>
<dbReference type="Pfam" id="PF00174">
    <property type="entry name" value="Oxidored_molyb"/>
    <property type="match status" value="1"/>
</dbReference>
<dbReference type="SUPFAM" id="SSF56524">
    <property type="entry name" value="Oxidoreductase molybdopterin-binding domain"/>
    <property type="match status" value="1"/>
</dbReference>
<dbReference type="GO" id="GO:0006790">
    <property type="term" value="P:sulfur compound metabolic process"/>
    <property type="evidence" value="ECO:0007669"/>
    <property type="project" value="TreeGrafter"/>
</dbReference>
<evidence type="ECO:0000259" key="6">
    <source>
        <dbReference type="Pfam" id="PF03404"/>
    </source>
</evidence>
<dbReference type="GO" id="GO:0030151">
    <property type="term" value="F:molybdenum ion binding"/>
    <property type="evidence" value="ECO:0007669"/>
    <property type="project" value="InterPro"/>
</dbReference>
<evidence type="ECO:0000256" key="2">
    <source>
        <dbReference type="ARBA" id="ARBA00022505"/>
    </source>
</evidence>
<evidence type="ECO:0000256" key="1">
    <source>
        <dbReference type="ARBA" id="ARBA00001924"/>
    </source>
</evidence>
<reference evidence="7" key="1">
    <citation type="journal article" date="2020" name="Stud. Mycol.">
        <title>101 Dothideomycetes genomes: a test case for predicting lifestyles and emergence of pathogens.</title>
        <authorList>
            <person name="Haridas S."/>
            <person name="Albert R."/>
            <person name="Binder M."/>
            <person name="Bloem J."/>
            <person name="Labutti K."/>
            <person name="Salamov A."/>
            <person name="Andreopoulos B."/>
            <person name="Baker S."/>
            <person name="Barry K."/>
            <person name="Bills G."/>
            <person name="Bluhm B."/>
            <person name="Cannon C."/>
            <person name="Castanera R."/>
            <person name="Culley D."/>
            <person name="Daum C."/>
            <person name="Ezra D."/>
            <person name="Gonzalez J."/>
            <person name="Henrissat B."/>
            <person name="Kuo A."/>
            <person name="Liang C."/>
            <person name="Lipzen A."/>
            <person name="Lutzoni F."/>
            <person name="Magnuson J."/>
            <person name="Mondo S."/>
            <person name="Nolan M."/>
            <person name="Ohm R."/>
            <person name="Pangilinan J."/>
            <person name="Park H.-J."/>
            <person name="Ramirez L."/>
            <person name="Alfaro M."/>
            <person name="Sun H."/>
            <person name="Tritt A."/>
            <person name="Yoshinaga Y."/>
            <person name="Zwiers L.-H."/>
            <person name="Turgeon B."/>
            <person name="Goodwin S."/>
            <person name="Spatafora J."/>
            <person name="Crous P."/>
            <person name="Grigoriev I."/>
        </authorList>
    </citation>
    <scope>NUCLEOTIDE SEQUENCE</scope>
    <source>
        <strain evidence="7">ATCC 16933</strain>
    </source>
</reference>
<dbReference type="PRINTS" id="PR00407">
    <property type="entry name" value="EUMOPTERIN"/>
</dbReference>
<sequence length="391" mass="42494">MVSTKYYEFSVEKPLNREPPVDELVRNYLTEVDGYDRNHGPIPHIDPDAHTVHVDGLVRSPLTLSISDLRARFPQHTVVAALQCAGNRRHTMRTKLREVQGIDWGDGAVMNCLWSGPRLRDVLIATGVELDADTGSYDGKHAAFACHQTQVQQDEWYGASVPLERAMSVDAEAIVALDMNSSPLTPYHGGPVRIILPGIAGARCVKWLDRITVQARDSPNFYQHFDYKVLPPHVTSSEEAEPVWPAVPPLLEMPANSVVATPRCGATAVADADGCVGAKGYALPSGDGGPVVKVEVSGDGGVTWQMAKILEPPKKLVDVGLSLKWAWVLWQARVKVAEGTGRKILSRATDISGNTQSAEPVWNLRGVAYDGYGEADDLTVVKEIQPAQAVL</sequence>
<dbReference type="InterPro" id="IPR008335">
    <property type="entry name" value="Mopterin_OxRdtase_euk"/>
</dbReference>
<dbReference type="GO" id="GO:0005739">
    <property type="term" value="C:mitochondrion"/>
    <property type="evidence" value="ECO:0007669"/>
    <property type="project" value="TreeGrafter"/>
</dbReference>
<comment type="cofactor">
    <cofactor evidence="1">
        <name>Mo-molybdopterin</name>
        <dbReference type="ChEBI" id="CHEBI:71302"/>
    </cofactor>
</comment>
<proteinExistence type="predicted"/>
<dbReference type="AlphaFoldDB" id="A0A6A6NV18"/>
<dbReference type="PANTHER" id="PTHR19372">
    <property type="entry name" value="SULFITE REDUCTASE"/>
    <property type="match status" value="1"/>
</dbReference>
<feature type="domain" description="Oxidoreductase molybdopterin-binding" evidence="5">
    <location>
        <begin position="39"/>
        <end position="222"/>
    </location>
</feature>
<dbReference type="InterPro" id="IPR036374">
    <property type="entry name" value="OxRdtase_Mopterin-bd_sf"/>
</dbReference>
<dbReference type="InterPro" id="IPR000572">
    <property type="entry name" value="OxRdtase_Mopterin-bd_dom"/>
</dbReference>
<evidence type="ECO:0000256" key="4">
    <source>
        <dbReference type="ARBA" id="ARBA00023002"/>
    </source>
</evidence>
<evidence type="ECO:0000313" key="7">
    <source>
        <dbReference type="EMBL" id="KAF2455589.1"/>
    </source>
</evidence>
<name>A0A6A6NV18_9PEZI</name>
<dbReference type="SUPFAM" id="SSF81296">
    <property type="entry name" value="E set domains"/>
    <property type="match status" value="1"/>
</dbReference>
<accession>A0A6A6NV18</accession>
<dbReference type="PANTHER" id="PTHR19372:SF7">
    <property type="entry name" value="SULFITE OXIDASE, MITOCHONDRIAL"/>
    <property type="match status" value="1"/>
</dbReference>
<dbReference type="GO" id="GO:0043546">
    <property type="term" value="F:molybdopterin cofactor binding"/>
    <property type="evidence" value="ECO:0007669"/>
    <property type="project" value="TreeGrafter"/>
</dbReference>
<dbReference type="Pfam" id="PF03404">
    <property type="entry name" value="Mo-co_dimer"/>
    <property type="match status" value="1"/>
</dbReference>
<evidence type="ECO:0000256" key="3">
    <source>
        <dbReference type="ARBA" id="ARBA00022723"/>
    </source>
</evidence>